<dbReference type="Gene3D" id="1.20.1280.50">
    <property type="match status" value="1"/>
</dbReference>
<dbReference type="SUPFAM" id="SSF81383">
    <property type="entry name" value="F-box domain"/>
    <property type="match status" value="1"/>
</dbReference>
<dbReference type="Proteomes" id="UP000696485">
    <property type="component" value="Unassembled WGS sequence"/>
</dbReference>
<protein>
    <recommendedName>
        <fullName evidence="2">F-box domain-containing protein</fullName>
    </recommendedName>
</protein>
<feature type="domain" description="F-box" evidence="2">
    <location>
        <begin position="22"/>
        <end position="67"/>
    </location>
</feature>
<evidence type="ECO:0000256" key="1">
    <source>
        <dbReference type="SAM" id="MobiDB-lite"/>
    </source>
</evidence>
<name>A0A9P5SFG0_9FUNG</name>
<dbReference type="SUPFAM" id="SSF52047">
    <property type="entry name" value="RNI-like"/>
    <property type="match status" value="1"/>
</dbReference>
<dbReference type="PROSITE" id="PS50181">
    <property type="entry name" value="FBOX"/>
    <property type="match status" value="1"/>
</dbReference>
<dbReference type="Pfam" id="PF12937">
    <property type="entry name" value="F-box-like"/>
    <property type="match status" value="1"/>
</dbReference>
<accession>A0A9P5SFG0</accession>
<keyword evidence="4" id="KW-1185">Reference proteome</keyword>
<dbReference type="InterPro" id="IPR001810">
    <property type="entry name" value="F-box_dom"/>
</dbReference>
<comment type="caution">
    <text evidence="3">The sequence shown here is derived from an EMBL/GenBank/DDBJ whole genome shotgun (WGS) entry which is preliminary data.</text>
</comment>
<dbReference type="EMBL" id="JAAAUY010000625">
    <property type="protein sequence ID" value="KAF9327816.1"/>
    <property type="molecule type" value="Genomic_DNA"/>
</dbReference>
<sequence>MATFNPSPPPSPLPRSDMTLSRSDMAALPPEIVACILALIQRPDIFSCVLVSKAWFEIFGPKIWREVVLYRKHSGDLLYDPSRRYFFQAGLARNGHWVQTFWSDFYSVLDLIVVDAPAPLSLATSVALNAALDSSLKKSSRYPSHQNPRVLCYNLSTIYLGDTGLPFEPESSIPSPSSLSSSQTLLHSQASGQLTPTNLTTGSPSPDILDALTTMALASPPPTVASFSLAAHTPPPTPPSQHTSAYQPKSGCVLINLLVQVLKANPYLKSLDVRAPLISGHGDDWSRHRCAVPGVLRKILKECPSTLQDLALWFPVPDDIESDLEDDEDMFGHDHYTNGDSNSEDSESDDQPLHELLGIMALKSIEIVHPVSDFYLILSFLARCPNLESIYLRDLGKEFDCEIFSSALRRSCRQLCRLEIDWFSGESDQDIAHLINSSFSGWKYLRLDNPDGFGPLATRAVMRHAHSLEQLLVPDCGGFHSRDLQRFLTYAPNLWNFEGTTSNEYNRMPIDVRLSAQDLIDSKWACQRLQRLVLVIDQIPRPLIRCRYDGRPFTDEFLPAHLRPGHPYVTVAESRALQREPKFILDMEDYQDFDGLTHRYVARGYQYECLELTLESGLDLLAGLTSLRVLNVTRMAHRIGINELEWMNVHWPNLKTIAGLVRKPRLRGLVAGEEDEVLEDEQFDDDEGLEDEMMEDEEDDLEIERVRKWVEEHPYGIGSSFDALNRKTLRF</sequence>
<dbReference type="InterPro" id="IPR032675">
    <property type="entry name" value="LRR_dom_sf"/>
</dbReference>
<dbReference type="AlphaFoldDB" id="A0A9P5SFG0"/>
<evidence type="ECO:0000313" key="4">
    <source>
        <dbReference type="Proteomes" id="UP000696485"/>
    </source>
</evidence>
<evidence type="ECO:0000313" key="3">
    <source>
        <dbReference type="EMBL" id="KAF9327816.1"/>
    </source>
</evidence>
<gene>
    <name evidence="3" type="ORF">BG006_008925</name>
</gene>
<feature type="region of interest" description="Disordered" evidence="1">
    <location>
        <begin position="226"/>
        <end position="245"/>
    </location>
</feature>
<proteinExistence type="predicted"/>
<organism evidence="3 4">
    <name type="scientific">Podila minutissima</name>
    <dbReference type="NCBI Taxonomy" id="64525"/>
    <lineage>
        <taxon>Eukaryota</taxon>
        <taxon>Fungi</taxon>
        <taxon>Fungi incertae sedis</taxon>
        <taxon>Mucoromycota</taxon>
        <taxon>Mortierellomycotina</taxon>
        <taxon>Mortierellomycetes</taxon>
        <taxon>Mortierellales</taxon>
        <taxon>Mortierellaceae</taxon>
        <taxon>Podila</taxon>
    </lineage>
</organism>
<evidence type="ECO:0000259" key="2">
    <source>
        <dbReference type="PROSITE" id="PS50181"/>
    </source>
</evidence>
<dbReference type="InterPro" id="IPR036047">
    <property type="entry name" value="F-box-like_dom_sf"/>
</dbReference>
<reference evidence="3" key="1">
    <citation type="journal article" date="2020" name="Fungal Divers.">
        <title>Resolving the Mortierellaceae phylogeny through synthesis of multi-gene phylogenetics and phylogenomics.</title>
        <authorList>
            <person name="Vandepol N."/>
            <person name="Liber J."/>
            <person name="Desiro A."/>
            <person name="Na H."/>
            <person name="Kennedy M."/>
            <person name="Barry K."/>
            <person name="Grigoriev I.V."/>
            <person name="Miller A.N."/>
            <person name="O'Donnell K."/>
            <person name="Stajich J.E."/>
            <person name="Bonito G."/>
        </authorList>
    </citation>
    <scope>NUCLEOTIDE SEQUENCE</scope>
    <source>
        <strain evidence="3">NVP1</strain>
    </source>
</reference>
<dbReference type="Gene3D" id="3.80.10.10">
    <property type="entry name" value="Ribonuclease Inhibitor"/>
    <property type="match status" value="1"/>
</dbReference>
<feature type="region of interest" description="Disordered" evidence="1">
    <location>
        <begin position="325"/>
        <end position="350"/>
    </location>
</feature>